<organism evidence="7 8">
    <name type="scientific">Amanita muscaria (strain Koide BX008)</name>
    <dbReference type="NCBI Taxonomy" id="946122"/>
    <lineage>
        <taxon>Eukaryota</taxon>
        <taxon>Fungi</taxon>
        <taxon>Dikarya</taxon>
        <taxon>Basidiomycota</taxon>
        <taxon>Agaricomycotina</taxon>
        <taxon>Agaricomycetes</taxon>
        <taxon>Agaricomycetidae</taxon>
        <taxon>Agaricales</taxon>
        <taxon>Pluteineae</taxon>
        <taxon>Amanitaceae</taxon>
        <taxon>Amanita</taxon>
    </lineage>
</organism>
<dbReference type="Proteomes" id="UP000054549">
    <property type="component" value="Unassembled WGS sequence"/>
</dbReference>
<dbReference type="HOGENOM" id="CLU_042570_1_0_1"/>
<feature type="transmembrane region" description="Helical" evidence="6">
    <location>
        <begin position="40"/>
        <end position="60"/>
    </location>
</feature>
<reference evidence="7 8" key="1">
    <citation type="submission" date="2014-04" db="EMBL/GenBank/DDBJ databases">
        <title>Evolutionary Origins and Diversification of the Mycorrhizal Mutualists.</title>
        <authorList>
            <consortium name="DOE Joint Genome Institute"/>
            <consortium name="Mycorrhizal Genomics Consortium"/>
            <person name="Kohler A."/>
            <person name="Kuo A."/>
            <person name="Nagy L.G."/>
            <person name="Floudas D."/>
            <person name="Copeland A."/>
            <person name="Barry K.W."/>
            <person name="Cichocki N."/>
            <person name="Veneault-Fourrey C."/>
            <person name="LaButti K."/>
            <person name="Lindquist E.A."/>
            <person name="Lipzen A."/>
            <person name="Lundell T."/>
            <person name="Morin E."/>
            <person name="Murat C."/>
            <person name="Riley R."/>
            <person name="Ohm R."/>
            <person name="Sun H."/>
            <person name="Tunlid A."/>
            <person name="Henrissat B."/>
            <person name="Grigoriev I.V."/>
            <person name="Hibbett D.S."/>
            <person name="Martin F."/>
        </authorList>
    </citation>
    <scope>NUCLEOTIDE SEQUENCE [LARGE SCALE GENOMIC DNA]</scope>
    <source>
        <strain evidence="7 8">Koide BX008</strain>
    </source>
</reference>
<evidence type="ECO:0000256" key="6">
    <source>
        <dbReference type="SAM" id="Phobius"/>
    </source>
</evidence>
<dbReference type="EMBL" id="KN818224">
    <property type="protein sequence ID" value="KIL70039.1"/>
    <property type="molecule type" value="Genomic_DNA"/>
</dbReference>
<dbReference type="AlphaFoldDB" id="A0A0C2TRZ5"/>
<keyword evidence="8" id="KW-1185">Reference proteome</keyword>
<evidence type="ECO:0000256" key="3">
    <source>
        <dbReference type="ARBA" id="ARBA00022989"/>
    </source>
</evidence>
<dbReference type="GO" id="GO:0005783">
    <property type="term" value="C:endoplasmic reticulum"/>
    <property type="evidence" value="ECO:0007669"/>
    <property type="project" value="InterPro"/>
</dbReference>
<evidence type="ECO:0000256" key="4">
    <source>
        <dbReference type="ARBA" id="ARBA00023136"/>
    </source>
</evidence>
<dbReference type="GO" id="GO:0016020">
    <property type="term" value="C:membrane"/>
    <property type="evidence" value="ECO:0007669"/>
    <property type="project" value="UniProtKB-SubCell"/>
</dbReference>
<sequence>MATVALNKLLAGLSPPPFVQPEHYDGLEFKWKIFVLRPGLFKAEACLLGVVLFYTVWFYFGASVNKKKANKWLEAHLPIYEQQFSTPSKGGLVEDGHSDFFNFSTGRRNVESLHTIFRLRPRHDLLQWAFQTGRTFVDLHYNPKDEIQLDFKLAPGALAHNLVWAVVAKDELRNVKEDRWDLTFTKTTENPALPPSLSVMSEYADVTDHMLKPLGNFSLLNFLKDTKISPYFRSLSVTDQPRQRPLGPIPAEEREWHVILSLGVPDSSGDTAAIVSAMFGLVDALNKLHIHPEIKSKLKKTREDLDKELKAEAQKEKQEHLSQAVEDKKAAKRKVEEERIAKLSAAEQQKILEKERKKTLRKSQAKMVRK</sequence>
<dbReference type="STRING" id="946122.A0A0C2TRZ5"/>
<proteinExistence type="predicted"/>
<dbReference type="InParanoid" id="A0A0C2TRZ5"/>
<dbReference type="GO" id="GO:0032469">
    <property type="term" value="P:endoplasmic reticulum calcium ion homeostasis"/>
    <property type="evidence" value="ECO:0007669"/>
    <property type="project" value="InterPro"/>
</dbReference>
<evidence type="ECO:0000313" key="7">
    <source>
        <dbReference type="EMBL" id="KIL70039.1"/>
    </source>
</evidence>
<keyword evidence="4 6" id="KW-0472">Membrane</keyword>
<accession>A0A0C2TRZ5</accession>
<gene>
    <name evidence="7" type="ORF">M378DRAFT_156101</name>
</gene>
<evidence type="ECO:0008006" key="9">
    <source>
        <dbReference type="Google" id="ProtNLM"/>
    </source>
</evidence>
<dbReference type="GO" id="GO:0005509">
    <property type="term" value="F:calcium ion binding"/>
    <property type="evidence" value="ECO:0007669"/>
    <property type="project" value="InterPro"/>
</dbReference>
<protein>
    <recommendedName>
        <fullName evidence="9">DUF1682-domain-containing protein</fullName>
    </recommendedName>
</protein>
<comment type="subcellular location">
    <subcellularLocation>
        <location evidence="1">Membrane</location>
        <topology evidence="1">Single-pass membrane protein</topology>
    </subcellularLocation>
</comment>
<keyword evidence="3 6" id="KW-1133">Transmembrane helix</keyword>
<evidence type="ECO:0000256" key="1">
    <source>
        <dbReference type="ARBA" id="ARBA00004167"/>
    </source>
</evidence>
<dbReference type="PANTHER" id="PTHR12883:SF0">
    <property type="entry name" value="PAT COMPLEX SUBUNIT CCDC47"/>
    <property type="match status" value="1"/>
</dbReference>
<dbReference type="Pfam" id="PF07946">
    <property type="entry name" value="CCDC47"/>
    <property type="match status" value="1"/>
</dbReference>
<keyword evidence="2 6" id="KW-0812">Transmembrane</keyword>
<feature type="region of interest" description="Disordered" evidence="5">
    <location>
        <begin position="309"/>
        <end position="333"/>
    </location>
</feature>
<dbReference type="OrthoDB" id="10039147at2759"/>
<evidence type="ECO:0000256" key="2">
    <source>
        <dbReference type="ARBA" id="ARBA00022692"/>
    </source>
</evidence>
<evidence type="ECO:0000256" key="5">
    <source>
        <dbReference type="SAM" id="MobiDB-lite"/>
    </source>
</evidence>
<name>A0A0C2TRZ5_AMAMK</name>
<dbReference type="FunCoup" id="A0A0C2TRZ5">
    <property type="interactions" value="259"/>
</dbReference>
<dbReference type="PANTHER" id="PTHR12883">
    <property type="entry name" value="ADIPOCYTE-SPECIFIC PROTEIN 4-RELATED"/>
    <property type="match status" value="1"/>
</dbReference>
<evidence type="ECO:0000313" key="8">
    <source>
        <dbReference type="Proteomes" id="UP000054549"/>
    </source>
</evidence>
<dbReference type="InterPro" id="IPR012879">
    <property type="entry name" value="CCDC47"/>
</dbReference>